<feature type="domain" description="VOC" evidence="1">
    <location>
        <begin position="144"/>
        <end position="260"/>
    </location>
</feature>
<name>A0ABW3EH71_9ACTN</name>
<dbReference type="RefSeq" id="WP_378296549.1">
    <property type="nucleotide sequence ID" value="NZ_JBHTJA010000005.1"/>
</dbReference>
<comment type="caution">
    <text evidence="2">The sequence shown here is derived from an EMBL/GenBank/DDBJ whole genome shotgun (WGS) entry which is preliminary data.</text>
</comment>
<evidence type="ECO:0000259" key="1">
    <source>
        <dbReference type="PROSITE" id="PS51819"/>
    </source>
</evidence>
<evidence type="ECO:0000313" key="2">
    <source>
        <dbReference type="EMBL" id="MFD0899673.1"/>
    </source>
</evidence>
<dbReference type="Pfam" id="PF00903">
    <property type="entry name" value="Glyoxalase"/>
    <property type="match status" value="1"/>
</dbReference>
<dbReference type="InterPro" id="IPR029068">
    <property type="entry name" value="Glyas_Bleomycin-R_OHBP_Dase"/>
</dbReference>
<dbReference type="Pfam" id="PF18029">
    <property type="entry name" value="Glyoxalase_6"/>
    <property type="match status" value="1"/>
</dbReference>
<evidence type="ECO:0000313" key="3">
    <source>
        <dbReference type="Proteomes" id="UP001596972"/>
    </source>
</evidence>
<dbReference type="InterPro" id="IPR041581">
    <property type="entry name" value="Glyoxalase_6"/>
</dbReference>
<reference evidence="3" key="1">
    <citation type="journal article" date="2019" name="Int. J. Syst. Evol. Microbiol.">
        <title>The Global Catalogue of Microorganisms (GCM) 10K type strain sequencing project: providing services to taxonomists for standard genome sequencing and annotation.</title>
        <authorList>
            <consortium name="The Broad Institute Genomics Platform"/>
            <consortium name="The Broad Institute Genome Sequencing Center for Infectious Disease"/>
            <person name="Wu L."/>
            <person name="Ma J."/>
        </authorList>
    </citation>
    <scope>NUCLEOTIDE SEQUENCE [LARGE SCALE GENOMIC DNA]</scope>
    <source>
        <strain evidence="3">JCM 31202</strain>
    </source>
</reference>
<dbReference type="InterPro" id="IPR037523">
    <property type="entry name" value="VOC_core"/>
</dbReference>
<proteinExistence type="predicted"/>
<dbReference type="Proteomes" id="UP001596972">
    <property type="component" value="Unassembled WGS sequence"/>
</dbReference>
<dbReference type="PANTHER" id="PTHR33993">
    <property type="entry name" value="GLYOXALASE-RELATED"/>
    <property type="match status" value="1"/>
</dbReference>
<accession>A0ABW3EH71</accession>
<dbReference type="InterPro" id="IPR052164">
    <property type="entry name" value="Anthracycline_SecMetBiosynth"/>
</dbReference>
<dbReference type="CDD" id="cd07247">
    <property type="entry name" value="SgaA_N_like"/>
    <property type="match status" value="2"/>
</dbReference>
<sequence>MPEVTRYEPGAPCWMDLASPDPGTSRRFYGELFGWTSYTLTIDTLDDYEIFTLGGPEGPSVGGMQRLADPDQPPSWTCYFTVTDVDAVARDVVAAGGQELVAPAEVAHLGRMAMFADFQGSDFAVWQPHGDELRGAQVTGEPSTMCWVELATRDVDKARRFYGEVFGWRAVERRYYRDYLYTNWKVGTLSVAGLVYMDETWPREWPGDWIPYFQVADCDAAADRATGLGATVTVPPDDIDPGRFAVVMDPTGARLGLISPRGDR</sequence>
<dbReference type="InterPro" id="IPR004360">
    <property type="entry name" value="Glyas_Fos-R_dOase_dom"/>
</dbReference>
<dbReference type="SUPFAM" id="SSF54593">
    <property type="entry name" value="Glyoxalase/Bleomycin resistance protein/Dihydroxybiphenyl dioxygenase"/>
    <property type="match status" value="2"/>
</dbReference>
<protein>
    <submittedName>
        <fullName evidence="2">VOC family protein</fullName>
    </submittedName>
</protein>
<dbReference type="EMBL" id="JBHTJA010000005">
    <property type="protein sequence ID" value="MFD0899673.1"/>
    <property type="molecule type" value="Genomic_DNA"/>
</dbReference>
<organism evidence="2 3">
    <name type="scientific">Actinomadura sediminis</name>
    <dbReference type="NCBI Taxonomy" id="1038904"/>
    <lineage>
        <taxon>Bacteria</taxon>
        <taxon>Bacillati</taxon>
        <taxon>Actinomycetota</taxon>
        <taxon>Actinomycetes</taxon>
        <taxon>Streptosporangiales</taxon>
        <taxon>Thermomonosporaceae</taxon>
        <taxon>Actinomadura</taxon>
    </lineage>
</organism>
<dbReference type="Gene3D" id="3.10.180.10">
    <property type="entry name" value="2,3-Dihydroxybiphenyl 1,2-Dioxygenase, domain 1"/>
    <property type="match status" value="2"/>
</dbReference>
<dbReference type="PROSITE" id="PS51819">
    <property type="entry name" value="VOC"/>
    <property type="match status" value="2"/>
</dbReference>
<feature type="domain" description="VOC" evidence="1">
    <location>
        <begin position="11"/>
        <end position="128"/>
    </location>
</feature>
<gene>
    <name evidence="2" type="ORF">ACFQ11_04680</name>
</gene>
<dbReference type="PANTHER" id="PTHR33993:SF14">
    <property type="entry name" value="GB|AAF24581.1"/>
    <property type="match status" value="1"/>
</dbReference>
<keyword evidence="3" id="KW-1185">Reference proteome</keyword>